<dbReference type="InterPro" id="IPR036928">
    <property type="entry name" value="AS_sf"/>
</dbReference>
<dbReference type="RefSeq" id="WP_344754500.1">
    <property type="nucleotide sequence ID" value="NZ_BAABBW010000003.1"/>
</dbReference>
<dbReference type="Proteomes" id="UP001501079">
    <property type="component" value="Unassembled WGS sequence"/>
</dbReference>
<comment type="similarity">
    <text evidence="1">Belongs to the amidase family.</text>
</comment>
<sequence>MSDDSGDFSELHEYTALEQWQLLQSGQVSPVELTEAYLERIEAANDRLGAFVTVTGEAALERARFVETSVPKTAPLWGLPFGDKDLWNRAGAPTGYGSRAMAGYVPDVDDEQVAQLDAAGGISLGKTAAPEFGMPSYTETLTAGPARNPWQLDLNAGGSSGGAAAAVAAGLLPFAPGSDGGGSIRIPAAACGLVGLKPGRGLVPAGSGLASPDGLVVNGPIARTTADAALLLEGMIGRRPDGVIDHHYAVRAAGGDGPFLSAAVRGELDDGTKRFQLGVMTSSAWTYEYAGIEVSPEASAALEAAVTALAELGHGIEQTELPPDPTYAPAFRDVWQGGAAALPLGDEQLALTEPLTQWLVAEGRALSARRLAEGLRALRAFERSFIARFAAFDAIVTPTLAMTPRPNGWYDQNDPARNFEQQCRYTPFTSMVNVSGLPAITVPVHQTEPTADAPAGLPMGVQLIGRPGGERTLLALSAQLERTFRWRFRRPPVW</sequence>
<dbReference type="InterPro" id="IPR000120">
    <property type="entry name" value="Amidase"/>
</dbReference>
<dbReference type="PROSITE" id="PS00571">
    <property type="entry name" value="AMIDASES"/>
    <property type="match status" value="1"/>
</dbReference>
<reference evidence="4" key="1">
    <citation type="journal article" date="2019" name="Int. J. Syst. Evol. Microbiol.">
        <title>The Global Catalogue of Microorganisms (GCM) 10K type strain sequencing project: providing services to taxonomists for standard genome sequencing and annotation.</title>
        <authorList>
            <consortium name="The Broad Institute Genomics Platform"/>
            <consortium name="The Broad Institute Genome Sequencing Center for Infectious Disease"/>
            <person name="Wu L."/>
            <person name="Ma J."/>
        </authorList>
    </citation>
    <scope>NUCLEOTIDE SEQUENCE [LARGE SCALE GENOMIC DNA]</scope>
    <source>
        <strain evidence="4">JCM 17591</strain>
    </source>
</reference>
<accession>A0ABP8A2H8</accession>
<evidence type="ECO:0000313" key="4">
    <source>
        <dbReference type="Proteomes" id="UP001501079"/>
    </source>
</evidence>
<dbReference type="InterPro" id="IPR023631">
    <property type="entry name" value="Amidase_dom"/>
</dbReference>
<dbReference type="PANTHER" id="PTHR11895">
    <property type="entry name" value="TRANSAMIDASE"/>
    <property type="match status" value="1"/>
</dbReference>
<name>A0ABP8A2H8_9MICO</name>
<dbReference type="SUPFAM" id="SSF75304">
    <property type="entry name" value="Amidase signature (AS) enzymes"/>
    <property type="match status" value="1"/>
</dbReference>
<proteinExistence type="inferred from homology"/>
<evidence type="ECO:0000313" key="3">
    <source>
        <dbReference type="EMBL" id="GAA4176253.1"/>
    </source>
</evidence>
<dbReference type="Gene3D" id="3.90.1300.10">
    <property type="entry name" value="Amidase signature (AS) domain"/>
    <property type="match status" value="1"/>
</dbReference>
<feature type="domain" description="Amidase" evidence="2">
    <location>
        <begin position="32"/>
        <end position="474"/>
    </location>
</feature>
<dbReference type="EMBL" id="BAABBW010000003">
    <property type="protein sequence ID" value="GAA4176253.1"/>
    <property type="molecule type" value="Genomic_DNA"/>
</dbReference>
<gene>
    <name evidence="3" type="ORF">GCM10022287_23230</name>
</gene>
<dbReference type="InterPro" id="IPR020556">
    <property type="entry name" value="Amidase_CS"/>
</dbReference>
<evidence type="ECO:0000259" key="2">
    <source>
        <dbReference type="Pfam" id="PF01425"/>
    </source>
</evidence>
<protein>
    <submittedName>
        <fullName evidence="3">Amidase</fullName>
    </submittedName>
</protein>
<organism evidence="3 4">
    <name type="scientific">Gryllotalpicola koreensis</name>
    <dbReference type="NCBI Taxonomy" id="993086"/>
    <lineage>
        <taxon>Bacteria</taxon>
        <taxon>Bacillati</taxon>
        <taxon>Actinomycetota</taxon>
        <taxon>Actinomycetes</taxon>
        <taxon>Micrococcales</taxon>
        <taxon>Microbacteriaceae</taxon>
        <taxon>Gryllotalpicola</taxon>
    </lineage>
</organism>
<keyword evidence="4" id="KW-1185">Reference proteome</keyword>
<dbReference type="Pfam" id="PF01425">
    <property type="entry name" value="Amidase"/>
    <property type="match status" value="1"/>
</dbReference>
<dbReference type="PANTHER" id="PTHR11895:SF7">
    <property type="entry name" value="GLUTAMYL-TRNA(GLN) AMIDOTRANSFERASE SUBUNIT A, MITOCHONDRIAL"/>
    <property type="match status" value="1"/>
</dbReference>
<comment type="caution">
    <text evidence="3">The sequence shown here is derived from an EMBL/GenBank/DDBJ whole genome shotgun (WGS) entry which is preliminary data.</text>
</comment>
<evidence type="ECO:0000256" key="1">
    <source>
        <dbReference type="ARBA" id="ARBA00009199"/>
    </source>
</evidence>